<dbReference type="Pfam" id="PF01019">
    <property type="entry name" value="G_glu_transpept"/>
    <property type="match status" value="1"/>
</dbReference>
<protein>
    <submittedName>
        <fullName evidence="2">Gamma-glutamyltransferase</fullName>
        <ecNumber evidence="2">2.3.2.2</ecNumber>
    </submittedName>
</protein>
<dbReference type="Gene3D" id="1.10.246.130">
    <property type="match status" value="1"/>
</dbReference>
<evidence type="ECO:0000313" key="2">
    <source>
        <dbReference type="EMBL" id="MCT8990353.1"/>
    </source>
</evidence>
<keyword evidence="2" id="KW-0012">Acyltransferase</keyword>
<gene>
    <name evidence="2" type="ORF">NYR54_08600</name>
</gene>
<dbReference type="PANTHER" id="PTHR43881">
    <property type="entry name" value="GAMMA-GLUTAMYLTRANSPEPTIDASE (AFU_ORTHOLOGUE AFUA_4G13580)"/>
    <property type="match status" value="1"/>
</dbReference>
<feature type="region of interest" description="Disordered" evidence="1">
    <location>
        <begin position="350"/>
        <end position="383"/>
    </location>
</feature>
<proteinExistence type="predicted"/>
<dbReference type="InterPro" id="IPR029055">
    <property type="entry name" value="Ntn_hydrolases_N"/>
</dbReference>
<sequence>MTRSSVSPYRARMIGTRHMAAAGHYLAAQVALQVLEAGGNAVDAGVAGGITLGVVQSEYVCFGGVAPLMIYWAETDEVISISGLGTWPALTDVDLFRRKYGGAMPPGLLRTIVPAAPDSWITALELYGTFSFGQCAAEAVRFAREGFPVTALMADIIADHADDYRRWPQNAAIYLPGGQPPKAGDILVQTDLANTISYMIDEEAAAARKGGREAGLQAARDAFYKGDIAKTIVEYHRANGGWMRENDLANFRVEVERPKSVSFEGADIFVCGPWCQGPVLGQTLAMLDGIDLKALGHNSVDYIHRLVETLKLAYGDRHELYGDPNFVDVPLDTLLSSSYAQKRRALIDPDKAFPGMPEAGLPSNWGRNPDADPRNGRRDPGELDTSYVCVVDKNNNAFSATPSDGSIGAPVIPGLGFVPSARGVQSFTHPDAPAVAGPGRRPRLTPSPAFARKKGEWIMPFGSPGNDVQPQAMLQVYLNRHVFGMSMQEAVDAPRFATFSYPRSSIPHSYDPGLLKLEARIDPAVAEELRAKGHNVQLWPEWEFAAGGVCSIHKDFNTRTLEGGSDSRRPTAVAGW</sequence>
<dbReference type="InterPro" id="IPR043137">
    <property type="entry name" value="GGT_ssub_C"/>
</dbReference>
<feature type="compositionally biased region" description="Basic and acidic residues" evidence="1">
    <location>
        <begin position="369"/>
        <end position="381"/>
    </location>
</feature>
<dbReference type="PANTHER" id="PTHR43881:SF1">
    <property type="entry name" value="GAMMA-GLUTAMYLTRANSPEPTIDASE (AFU_ORTHOLOGUE AFUA_4G13580)"/>
    <property type="match status" value="1"/>
</dbReference>
<comment type="caution">
    <text evidence="2">The sequence shown here is derived from an EMBL/GenBank/DDBJ whole genome shotgun (WGS) entry which is preliminary data.</text>
</comment>
<organism evidence="2 3">
    <name type="scientific">Chelativorans petroleitrophicus</name>
    <dbReference type="NCBI Taxonomy" id="2975484"/>
    <lineage>
        <taxon>Bacteria</taxon>
        <taxon>Pseudomonadati</taxon>
        <taxon>Pseudomonadota</taxon>
        <taxon>Alphaproteobacteria</taxon>
        <taxon>Hyphomicrobiales</taxon>
        <taxon>Phyllobacteriaceae</taxon>
        <taxon>Chelativorans</taxon>
    </lineage>
</organism>
<dbReference type="SUPFAM" id="SSF56235">
    <property type="entry name" value="N-terminal nucleophile aminohydrolases (Ntn hydrolases)"/>
    <property type="match status" value="1"/>
</dbReference>
<dbReference type="RefSeq" id="WP_261515225.1">
    <property type="nucleotide sequence ID" value="NZ_JAODNV010000009.1"/>
</dbReference>
<dbReference type="EMBL" id="JAODNV010000009">
    <property type="protein sequence ID" value="MCT8990353.1"/>
    <property type="molecule type" value="Genomic_DNA"/>
</dbReference>
<dbReference type="Proteomes" id="UP001149009">
    <property type="component" value="Unassembled WGS sequence"/>
</dbReference>
<keyword evidence="3" id="KW-1185">Reference proteome</keyword>
<dbReference type="GO" id="GO:0103068">
    <property type="term" value="F:leukotriene C4 gamma-glutamyl transferase activity"/>
    <property type="evidence" value="ECO:0007669"/>
    <property type="project" value="UniProtKB-EC"/>
</dbReference>
<dbReference type="InterPro" id="IPR052896">
    <property type="entry name" value="GGT-like_enzyme"/>
</dbReference>
<reference evidence="2" key="1">
    <citation type="submission" date="2022-08" db="EMBL/GenBank/DDBJ databases">
        <title>Chelativorans sichuanense sp. nov., a paraffin oil-degrading bacterium isolated from a mixture of oil-based drill cuttings and paddy soil.</title>
        <authorList>
            <person name="Yu J."/>
            <person name="Liu H."/>
            <person name="Chen Q."/>
        </authorList>
    </citation>
    <scope>NUCLEOTIDE SEQUENCE</scope>
    <source>
        <strain evidence="2">SCAU 2101</strain>
    </source>
</reference>
<dbReference type="AlphaFoldDB" id="A0A9X3B6C4"/>
<dbReference type="Gene3D" id="3.60.20.40">
    <property type="match status" value="1"/>
</dbReference>
<dbReference type="InterPro" id="IPR043138">
    <property type="entry name" value="GGT_lsub"/>
</dbReference>
<evidence type="ECO:0000313" key="3">
    <source>
        <dbReference type="Proteomes" id="UP001149009"/>
    </source>
</evidence>
<accession>A0A9X3B6C4</accession>
<name>A0A9X3B6C4_9HYPH</name>
<dbReference type="EC" id="2.3.2.2" evidence="2"/>
<keyword evidence="2" id="KW-0808">Transferase</keyword>
<dbReference type="PRINTS" id="PR01210">
    <property type="entry name" value="GGTRANSPTASE"/>
</dbReference>
<evidence type="ECO:0000256" key="1">
    <source>
        <dbReference type="SAM" id="MobiDB-lite"/>
    </source>
</evidence>